<evidence type="ECO:0000313" key="1">
    <source>
        <dbReference type="EMBL" id="KAJ0111804.1"/>
    </source>
</evidence>
<proteinExistence type="predicted"/>
<reference evidence="2" key="1">
    <citation type="journal article" date="2023" name="G3 (Bethesda)">
        <title>Genome assembly and association tests identify interacting loci associated with vigor, precocity, and sex in interspecific pistachio rootstocks.</title>
        <authorList>
            <person name="Palmer W."/>
            <person name="Jacygrad E."/>
            <person name="Sagayaradj S."/>
            <person name="Cavanaugh K."/>
            <person name="Han R."/>
            <person name="Bertier L."/>
            <person name="Beede B."/>
            <person name="Kafkas S."/>
            <person name="Golino D."/>
            <person name="Preece J."/>
            <person name="Michelmore R."/>
        </authorList>
    </citation>
    <scope>NUCLEOTIDE SEQUENCE [LARGE SCALE GENOMIC DNA]</scope>
</reference>
<organism evidence="1 2">
    <name type="scientific">Pistacia atlantica</name>
    <dbReference type="NCBI Taxonomy" id="434234"/>
    <lineage>
        <taxon>Eukaryota</taxon>
        <taxon>Viridiplantae</taxon>
        <taxon>Streptophyta</taxon>
        <taxon>Embryophyta</taxon>
        <taxon>Tracheophyta</taxon>
        <taxon>Spermatophyta</taxon>
        <taxon>Magnoliopsida</taxon>
        <taxon>eudicotyledons</taxon>
        <taxon>Gunneridae</taxon>
        <taxon>Pentapetalae</taxon>
        <taxon>rosids</taxon>
        <taxon>malvids</taxon>
        <taxon>Sapindales</taxon>
        <taxon>Anacardiaceae</taxon>
        <taxon>Pistacia</taxon>
    </lineage>
</organism>
<accession>A0ACC1C7W1</accession>
<evidence type="ECO:0000313" key="2">
    <source>
        <dbReference type="Proteomes" id="UP001164250"/>
    </source>
</evidence>
<dbReference type="EMBL" id="CM047897">
    <property type="protein sequence ID" value="KAJ0111804.1"/>
    <property type="molecule type" value="Genomic_DNA"/>
</dbReference>
<keyword evidence="2" id="KW-1185">Reference proteome</keyword>
<comment type="caution">
    <text evidence="1">The sequence shown here is derived from an EMBL/GenBank/DDBJ whole genome shotgun (WGS) entry which is preliminary data.</text>
</comment>
<sequence length="660" mass="71762">MADSSFSFNTMIHMVTIKLSSTNYLLWRNQLLPLLQCQKLLSHVDGSVAAPPIPITSGSSSSQPNPKYVEWQLQDQRLLSLLFSSLTEEAMAEVLGLTTARDVWLALENSFSHISKTRELRIKDDLQLIKRGTRSVTEYSRSFKALCDQLTAMGCSVDDTDKVHWYLRGLGTDFANFSTAQMSLTPLPTFKDLVPKAESFEIFQKSLGSSSLFPLLLLLPPIGLFLHLGVVVPPSPVVLAVATMEAMAMAMDVAKGAPIPLGVKSLAEAFIVVCSLPNDSESDWFIDTGASAHMTPDPSQLDKVEPYHESSNRNGSGKSAASLANIGFSNFFEPCALAPSSSPTTSSPTTMQVPSPPCHFCADDPAVEPLQVSSSKESTSPSAAVLPTPASTTDQDPPTASMEPIHATTSSAPSTSHPMITHDKTPIRSGDDGVEFRPINMATMSFSLDHIKKIKANVGATLNDVITGTIFLGTRLYMQEMSKESSKAQSTALVLLDTRVLRSYKPVKDMVEPNAKTPWGNHFAFLHVSIPPLTDASSSYPLEFVFRAQQIINDKKSSLAVYLTGQLLEILKKFRGPEAVAKYIHGTLKNSSMGITNLIGPKEKMSLANYPVKGLYFTVVGAPQAEKGFIDAKKLKSCIEKAFQMMLEVVCQKIDQQSTE</sequence>
<name>A0ACC1C7W1_9ROSI</name>
<protein>
    <submittedName>
        <fullName evidence="1">Uncharacterized protein</fullName>
    </submittedName>
</protein>
<dbReference type="Proteomes" id="UP001164250">
    <property type="component" value="Chromosome 1"/>
</dbReference>
<gene>
    <name evidence="1" type="ORF">Patl1_02277</name>
</gene>